<sequence length="250" mass="27250">MVKGILNKKVLSLIIPVTLIIIWFLITMVFKVFPDYIIPTPLDVLNAGYNLIITGQLLDDTINTLFKVLLGIILATIVAVPLGLILGWSERLEAMSELIVSILRPIPPVAWIPFSLLWFGIGIAPAVFIIFMGCIFPILVYTIDGVKRTDKVLIEAGQTLGANDFQILSKVIFPSSFPTIVTGLKVAFGIDLMCTVSAEMVGSTSGLGQMIMTASTLSNTGDIVIGMLAIGIIGLVFDRLFIHAQRKIFW</sequence>
<name>A0ACA8R195_METAZ</name>
<dbReference type="EMBL" id="AP019779">
    <property type="protein sequence ID" value="BBL61137.1"/>
    <property type="molecule type" value="Genomic_DNA"/>
</dbReference>
<reference evidence="1" key="1">
    <citation type="submission" date="2019-06" db="EMBL/GenBank/DDBJ databases">
        <title>Complete genome sequence of Methanobrevibacter arboriphilus strain SA.</title>
        <authorList>
            <person name="Asakawa S."/>
        </authorList>
    </citation>
    <scope>NUCLEOTIDE SEQUENCE</scope>
    <source>
        <strain evidence="1">SA</strain>
    </source>
</reference>
<evidence type="ECO:0000313" key="2">
    <source>
        <dbReference type="Proteomes" id="UP000825015"/>
    </source>
</evidence>
<protein>
    <submittedName>
        <fullName evidence="1">ABC transporter permease</fullName>
    </submittedName>
</protein>
<accession>A0ACA8R195</accession>
<keyword evidence="2" id="KW-1185">Reference proteome</keyword>
<organism evidence="1 2">
    <name type="scientific">Methanobrevibacter arboriphilus</name>
    <dbReference type="NCBI Taxonomy" id="39441"/>
    <lineage>
        <taxon>Archaea</taxon>
        <taxon>Methanobacteriati</taxon>
        <taxon>Methanobacteriota</taxon>
        <taxon>Methanomada group</taxon>
        <taxon>Methanobacteria</taxon>
        <taxon>Methanobacteriales</taxon>
        <taxon>Methanobacteriaceae</taxon>
        <taxon>Methanobrevibacter</taxon>
    </lineage>
</organism>
<gene>
    <name evidence="1" type="ORF">MarbSA_01770</name>
</gene>
<dbReference type="Proteomes" id="UP000825015">
    <property type="component" value="Chromosome"/>
</dbReference>
<evidence type="ECO:0000313" key="1">
    <source>
        <dbReference type="EMBL" id="BBL61137.1"/>
    </source>
</evidence>
<proteinExistence type="predicted"/>